<dbReference type="Proteomes" id="UP001519273">
    <property type="component" value="Unassembled WGS sequence"/>
</dbReference>
<protein>
    <submittedName>
        <fullName evidence="2">tRNA threonylcarbamoyladenosine biosynthesis protein TsaB</fullName>
    </submittedName>
</protein>
<proteinExistence type="predicted"/>
<evidence type="ECO:0000313" key="2">
    <source>
        <dbReference type="EMBL" id="MBP1937400.1"/>
    </source>
</evidence>
<dbReference type="Gene3D" id="3.30.420.40">
    <property type="match status" value="1"/>
</dbReference>
<dbReference type="NCBIfam" id="TIGR03725">
    <property type="entry name" value="T6A_YeaZ"/>
    <property type="match status" value="1"/>
</dbReference>
<dbReference type="InterPro" id="IPR000905">
    <property type="entry name" value="Gcp-like_dom"/>
</dbReference>
<dbReference type="SUPFAM" id="SSF53067">
    <property type="entry name" value="Actin-like ATPase domain"/>
    <property type="match status" value="2"/>
</dbReference>
<dbReference type="PANTHER" id="PTHR11735:SF11">
    <property type="entry name" value="TRNA THREONYLCARBAMOYLADENOSINE BIOSYNTHESIS PROTEIN TSAB"/>
    <property type="match status" value="1"/>
</dbReference>
<dbReference type="InterPro" id="IPR043129">
    <property type="entry name" value="ATPase_NBD"/>
</dbReference>
<dbReference type="RefSeq" id="WP_209849810.1">
    <property type="nucleotide sequence ID" value="NZ_CBCRVE010000005.1"/>
</dbReference>
<reference evidence="2 3" key="1">
    <citation type="submission" date="2021-03" db="EMBL/GenBank/DDBJ databases">
        <title>Genomic Encyclopedia of Type Strains, Phase IV (KMG-IV): sequencing the most valuable type-strain genomes for metagenomic binning, comparative biology and taxonomic classification.</title>
        <authorList>
            <person name="Goeker M."/>
        </authorList>
    </citation>
    <scope>NUCLEOTIDE SEQUENCE [LARGE SCALE GENOMIC DNA]</scope>
    <source>
        <strain evidence="2 3">DSM 23491</strain>
    </source>
</reference>
<evidence type="ECO:0000259" key="1">
    <source>
        <dbReference type="Pfam" id="PF00814"/>
    </source>
</evidence>
<dbReference type="PANTHER" id="PTHR11735">
    <property type="entry name" value="TRNA N6-ADENOSINE THREONYLCARBAMOYLTRANSFERASE"/>
    <property type="match status" value="1"/>
</dbReference>
<gene>
    <name evidence="2" type="ORF">J2Z20_002295</name>
</gene>
<dbReference type="Pfam" id="PF00814">
    <property type="entry name" value="TsaD"/>
    <property type="match status" value="1"/>
</dbReference>
<dbReference type="CDD" id="cd24032">
    <property type="entry name" value="ASKHA_NBD_TsaB"/>
    <property type="match status" value="1"/>
</dbReference>
<sequence length="262" mass="28852">MNNVDIEPHQRFLALDTSTASFAAAVMEGNGLLKEMNIVAERNHSVHVIPVVQRLLQETGTTRDGLGGIAVGVGPGSYTGIRIAVSAAKTLAWTWNIPLVSVSSLHALAWGGLHQGLQQHSELSAHTHWIVPLMDARRGQVYTALFSAEGSHMPKRLAEDGIRLMVNWVEQLSDRLKSMPEDNWPAAVWVVGDIKLHTDAAEQLRSLLGNRLYILPYEMEGRFVGQIGAQKLLSGEREDVHTIEPNYTQLTEAEANLLKKKS</sequence>
<feature type="domain" description="Gcp-like" evidence="1">
    <location>
        <begin position="39"/>
        <end position="151"/>
    </location>
</feature>
<dbReference type="InterPro" id="IPR022496">
    <property type="entry name" value="T6A_TsaB"/>
</dbReference>
<evidence type="ECO:0000313" key="3">
    <source>
        <dbReference type="Proteomes" id="UP001519273"/>
    </source>
</evidence>
<accession>A0ABS4H4D3</accession>
<organism evidence="2 3">
    <name type="scientific">Paenibacillus sediminis</name>
    <dbReference type="NCBI Taxonomy" id="664909"/>
    <lineage>
        <taxon>Bacteria</taxon>
        <taxon>Bacillati</taxon>
        <taxon>Bacillota</taxon>
        <taxon>Bacilli</taxon>
        <taxon>Bacillales</taxon>
        <taxon>Paenibacillaceae</taxon>
        <taxon>Paenibacillus</taxon>
    </lineage>
</organism>
<comment type="caution">
    <text evidence="2">The sequence shown here is derived from an EMBL/GenBank/DDBJ whole genome shotgun (WGS) entry which is preliminary data.</text>
</comment>
<dbReference type="EMBL" id="JAGGKP010000005">
    <property type="protein sequence ID" value="MBP1937400.1"/>
    <property type="molecule type" value="Genomic_DNA"/>
</dbReference>
<keyword evidence="3" id="KW-1185">Reference proteome</keyword>
<name>A0ABS4H4D3_9BACL</name>